<reference evidence="2 3" key="1">
    <citation type="submission" date="2023-11" db="EMBL/GenBank/DDBJ databases">
        <title>Analysis of the Genomes of Mucilaginibacter gossypii cycad 4 and M. sabulilitoris SNA2: microbes with the potential for plant growth promotion.</title>
        <authorList>
            <person name="Hirsch A.M."/>
            <person name="Humm E."/>
            <person name="Rubbi M."/>
            <person name="Del Vecchio G."/>
            <person name="Ha S.M."/>
            <person name="Pellegrini M."/>
            <person name="Gunsalus R.P."/>
        </authorList>
    </citation>
    <scope>NUCLEOTIDE SEQUENCE [LARGE SCALE GENOMIC DNA]</scope>
    <source>
        <strain evidence="2 3">SNA2</strain>
    </source>
</reference>
<name>A0ABZ0TI08_9SPHI</name>
<evidence type="ECO:0000313" key="3">
    <source>
        <dbReference type="Proteomes" id="UP001324380"/>
    </source>
</evidence>
<dbReference type="SUPFAM" id="SSF49785">
    <property type="entry name" value="Galactose-binding domain-like"/>
    <property type="match status" value="1"/>
</dbReference>
<dbReference type="InterPro" id="IPR032164">
    <property type="entry name" value="DUF5000"/>
</dbReference>
<keyword evidence="3" id="KW-1185">Reference proteome</keyword>
<dbReference type="Pfam" id="PF16389">
    <property type="entry name" value="DUF4998"/>
    <property type="match status" value="1"/>
</dbReference>
<gene>
    <name evidence="2" type="ORF">SNE25_24265</name>
</gene>
<dbReference type="CDD" id="cd00063">
    <property type="entry name" value="FN3"/>
    <property type="match status" value="1"/>
</dbReference>
<evidence type="ECO:0000313" key="2">
    <source>
        <dbReference type="EMBL" id="WPU92446.1"/>
    </source>
</evidence>
<dbReference type="RefSeq" id="WP_321561608.1">
    <property type="nucleotide sequence ID" value="NZ_CP139558.1"/>
</dbReference>
<dbReference type="EMBL" id="CP139558">
    <property type="protein sequence ID" value="WPU92446.1"/>
    <property type="molecule type" value="Genomic_DNA"/>
</dbReference>
<evidence type="ECO:0000259" key="1">
    <source>
        <dbReference type="Pfam" id="PF16391"/>
    </source>
</evidence>
<dbReference type="InterPro" id="IPR003961">
    <property type="entry name" value="FN3_dom"/>
</dbReference>
<dbReference type="Pfam" id="PF16391">
    <property type="entry name" value="DUF5000"/>
    <property type="match status" value="1"/>
</dbReference>
<protein>
    <submittedName>
        <fullName evidence="2">DUF4998 domain-containing protein</fullName>
    </submittedName>
</protein>
<proteinExistence type="predicted"/>
<dbReference type="InterPro" id="IPR036116">
    <property type="entry name" value="FN3_sf"/>
</dbReference>
<dbReference type="Proteomes" id="UP001324380">
    <property type="component" value="Chromosome"/>
</dbReference>
<feature type="domain" description="DUF5000" evidence="1">
    <location>
        <begin position="265"/>
        <end position="407"/>
    </location>
</feature>
<sequence>MKNLIYILFGCILSVIMYSCQKDNHATDFRNFLDGHEIVYTGAAGPAVIQPGNLEVGLKWKASSDPSITKYVVYWNNRADSQIVNINTRTDSVRTVIKGLAEYTYSFTIYSYDAKGNKSIPTEVNNVKVYGPVYTSKLLNRGYDAANPYVLNEDGSLVLNFITPDTININTVIKYTNGAGAASTATLLPNVKTITLPSYKLASPIQYQSSYIPERGAIDTFTVADYDTFPRVYSFVQCDKSLFRENPLPNDVGTYEGQTSVSKLWDGTTEPQNYPNIFHSDGSQRLPHHITFDLGKVYDNLGRIEETGRYEGSNDRYHNPLDFQVWGIADITNAATTLSSSDPGWEAEAKSKGWVLLKECLRSDDGQAPMKFDLISNPPPVRYIRIRVMKVYSGDSNYSNMSELTFWNKQ</sequence>
<dbReference type="Gene3D" id="2.60.120.260">
    <property type="entry name" value="Galactose-binding domain-like"/>
    <property type="match status" value="1"/>
</dbReference>
<dbReference type="SUPFAM" id="SSF49265">
    <property type="entry name" value="Fibronectin type III"/>
    <property type="match status" value="1"/>
</dbReference>
<accession>A0ABZ0TI08</accession>
<dbReference type="InterPro" id="IPR008979">
    <property type="entry name" value="Galactose-bd-like_sf"/>
</dbReference>
<dbReference type="InterPro" id="IPR013783">
    <property type="entry name" value="Ig-like_fold"/>
</dbReference>
<dbReference type="PROSITE" id="PS51257">
    <property type="entry name" value="PROKAR_LIPOPROTEIN"/>
    <property type="match status" value="1"/>
</dbReference>
<dbReference type="Gene3D" id="2.60.40.10">
    <property type="entry name" value="Immunoglobulins"/>
    <property type="match status" value="1"/>
</dbReference>
<organism evidence="2 3">
    <name type="scientific">Mucilaginibacter sabulilitoris</name>
    <dbReference type="NCBI Taxonomy" id="1173583"/>
    <lineage>
        <taxon>Bacteria</taxon>
        <taxon>Pseudomonadati</taxon>
        <taxon>Bacteroidota</taxon>
        <taxon>Sphingobacteriia</taxon>
        <taxon>Sphingobacteriales</taxon>
        <taxon>Sphingobacteriaceae</taxon>
        <taxon>Mucilaginibacter</taxon>
    </lineage>
</organism>